<feature type="non-terminal residue" evidence="3">
    <location>
        <position position="1"/>
    </location>
</feature>
<dbReference type="SUPFAM" id="SSF52833">
    <property type="entry name" value="Thioredoxin-like"/>
    <property type="match status" value="1"/>
</dbReference>
<dbReference type="Pfam" id="PF10417">
    <property type="entry name" value="1-cysPrx_C"/>
    <property type="match status" value="1"/>
</dbReference>
<keyword evidence="1" id="KW-0560">Oxidoreductase</keyword>
<organism evidence="3">
    <name type="scientific">uncultured Sulfurovum sp</name>
    <dbReference type="NCBI Taxonomy" id="269237"/>
    <lineage>
        <taxon>Bacteria</taxon>
        <taxon>Pseudomonadati</taxon>
        <taxon>Campylobacterota</taxon>
        <taxon>Epsilonproteobacteria</taxon>
        <taxon>Campylobacterales</taxon>
        <taxon>Sulfurovaceae</taxon>
        <taxon>Sulfurovum</taxon>
        <taxon>environmental samples</taxon>
    </lineage>
</organism>
<dbReference type="Gene3D" id="3.40.30.10">
    <property type="entry name" value="Glutaredoxin"/>
    <property type="match status" value="1"/>
</dbReference>
<accession>A0A6S6SN13</accession>
<gene>
    <name evidence="3" type="ORF">HELGO_WM15597</name>
</gene>
<dbReference type="InterPro" id="IPR036249">
    <property type="entry name" value="Thioredoxin-like_sf"/>
</dbReference>
<proteinExistence type="predicted"/>
<evidence type="ECO:0000259" key="2">
    <source>
        <dbReference type="Pfam" id="PF10417"/>
    </source>
</evidence>
<protein>
    <submittedName>
        <fullName evidence="3">Alkyl hydroperoxide reductase subunit C-like protein</fullName>
    </submittedName>
</protein>
<sequence length="51" mass="5587">NIDEMLRMVDTMIFTNENGEVCPAGWIQGDEGMKADTAGVADYLGKHAEEL</sequence>
<evidence type="ECO:0000313" key="3">
    <source>
        <dbReference type="EMBL" id="CAA6806747.1"/>
    </source>
</evidence>
<dbReference type="GO" id="GO:0051920">
    <property type="term" value="F:peroxiredoxin activity"/>
    <property type="evidence" value="ECO:0007669"/>
    <property type="project" value="InterPro"/>
</dbReference>
<dbReference type="InterPro" id="IPR019479">
    <property type="entry name" value="Peroxiredoxin_C"/>
</dbReference>
<dbReference type="AlphaFoldDB" id="A0A6S6SN13"/>
<reference evidence="3" key="1">
    <citation type="submission" date="2020-01" db="EMBL/GenBank/DDBJ databases">
        <authorList>
            <person name="Meier V. D."/>
            <person name="Meier V D."/>
        </authorList>
    </citation>
    <scope>NUCLEOTIDE SEQUENCE</scope>
    <source>
        <strain evidence="3">HLG_WM_MAG_06</strain>
    </source>
</reference>
<evidence type="ECO:0000256" key="1">
    <source>
        <dbReference type="ARBA" id="ARBA00023002"/>
    </source>
</evidence>
<dbReference type="EMBL" id="CACVAP010000051">
    <property type="protein sequence ID" value="CAA6806747.1"/>
    <property type="molecule type" value="Genomic_DNA"/>
</dbReference>
<feature type="domain" description="Peroxiredoxin C-terminal" evidence="2">
    <location>
        <begin position="14"/>
        <end position="46"/>
    </location>
</feature>
<name>A0A6S6SN13_9BACT</name>